<evidence type="ECO:0000313" key="7">
    <source>
        <dbReference type="EMBL" id="RIX30761.1"/>
    </source>
</evidence>
<organism evidence="7 8">
    <name type="scientific">Amnibacterium setariae</name>
    <dbReference type="NCBI Taxonomy" id="2306585"/>
    <lineage>
        <taxon>Bacteria</taxon>
        <taxon>Bacillati</taxon>
        <taxon>Actinomycetota</taxon>
        <taxon>Actinomycetes</taxon>
        <taxon>Micrococcales</taxon>
        <taxon>Microbacteriaceae</taxon>
        <taxon>Amnibacterium</taxon>
    </lineage>
</organism>
<evidence type="ECO:0000256" key="5">
    <source>
        <dbReference type="ARBA" id="ARBA00023288"/>
    </source>
</evidence>
<gene>
    <name evidence="7" type="ORF">D1781_04980</name>
</gene>
<reference evidence="8" key="1">
    <citation type="submission" date="2018-09" db="EMBL/GenBank/DDBJ databases">
        <authorList>
            <person name="Kim I."/>
        </authorList>
    </citation>
    <scope>NUCLEOTIDE SEQUENCE [LARGE SCALE GENOMIC DNA]</scope>
    <source>
        <strain evidence="8">DD4a</strain>
    </source>
</reference>
<dbReference type="Pfam" id="PF01547">
    <property type="entry name" value="SBP_bac_1"/>
    <property type="match status" value="1"/>
</dbReference>
<feature type="chain" id="PRO_5039160000" evidence="6">
    <location>
        <begin position="23"/>
        <end position="457"/>
    </location>
</feature>
<evidence type="ECO:0000256" key="1">
    <source>
        <dbReference type="ARBA" id="ARBA00022475"/>
    </source>
</evidence>
<sequence>MRFSPHSTMKAVVAAASVAVLAAGLVGCSSGSGGGDGGSATKGEITWWSWTPDNNVADAEIAAFNEKYPDIKVNYRKVPIDNYAALLRPALASNDGPDVFSVNATGSFSAKTFAAYAVDLTPDITKLLGDDWKSKVFDGGTKAFTIDGRLVAGQFAKVGAGIMWINKATFDKYKVTPPKTYDEWVAACKTFRANGLGCFREGMAGSAGFIVDTMHSIVDSVEPGLWAKALAGKAKWNDPGFVKSFEILRKMQDDGILDKGSTGIMQYPDVNNAFLTGKVPMVQMGTWYSQYSVKKNLAAAVEGAGGSSGGDSVVELPIPFPDVAGQGNPSTVFSDVDAGHAVNAKSKNRNAAITFALWMGHTKDGQQAVVNGLDSVATLKGVQPDFDKIELVAPDVQRPELEKLATSLDGKLDPRYGTTLSAEVSQAIIDASQAMVSTSKSATDVANDLQSVADSQG</sequence>
<evidence type="ECO:0000256" key="6">
    <source>
        <dbReference type="SAM" id="SignalP"/>
    </source>
</evidence>
<evidence type="ECO:0000256" key="2">
    <source>
        <dbReference type="ARBA" id="ARBA00022729"/>
    </source>
</evidence>
<dbReference type="Proteomes" id="UP000265742">
    <property type="component" value="Unassembled WGS sequence"/>
</dbReference>
<keyword evidence="4" id="KW-0564">Palmitate</keyword>
<comment type="caution">
    <text evidence="7">The sequence shown here is derived from an EMBL/GenBank/DDBJ whole genome shotgun (WGS) entry which is preliminary data.</text>
</comment>
<protein>
    <submittedName>
        <fullName evidence="7">Extracellular solute-binding protein</fullName>
    </submittedName>
</protein>
<dbReference type="AlphaFoldDB" id="A0A3A1U2H4"/>
<keyword evidence="3" id="KW-0472">Membrane</keyword>
<dbReference type="EMBL" id="QXTG01000001">
    <property type="protein sequence ID" value="RIX30761.1"/>
    <property type="molecule type" value="Genomic_DNA"/>
</dbReference>
<name>A0A3A1U2H4_9MICO</name>
<dbReference type="SUPFAM" id="SSF53850">
    <property type="entry name" value="Periplasmic binding protein-like II"/>
    <property type="match status" value="1"/>
</dbReference>
<dbReference type="PANTHER" id="PTHR43649">
    <property type="entry name" value="ARABINOSE-BINDING PROTEIN-RELATED"/>
    <property type="match status" value="1"/>
</dbReference>
<proteinExistence type="predicted"/>
<evidence type="ECO:0000313" key="8">
    <source>
        <dbReference type="Proteomes" id="UP000265742"/>
    </source>
</evidence>
<dbReference type="PANTHER" id="PTHR43649:SF33">
    <property type="entry name" value="POLYGALACTURONAN_RHAMNOGALACTURONAN-BINDING PROTEIN YTCQ"/>
    <property type="match status" value="1"/>
</dbReference>
<keyword evidence="1" id="KW-1003">Cell membrane</keyword>
<feature type="signal peptide" evidence="6">
    <location>
        <begin position="1"/>
        <end position="22"/>
    </location>
</feature>
<evidence type="ECO:0000256" key="3">
    <source>
        <dbReference type="ARBA" id="ARBA00023136"/>
    </source>
</evidence>
<keyword evidence="8" id="KW-1185">Reference proteome</keyword>
<dbReference type="Gene3D" id="3.40.190.10">
    <property type="entry name" value="Periplasmic binding protein-like II"/>
    <property type="match status" value="2"/>
</dbReference>
<dbReference type="PROSITE" id="PS51257">
    <property type="entry name" value="PROKAR_LIPOPROTEIN"/>
    <property type="match status" value="1"/>
</dbReference>
<dbReference type="InterPro" id="IPR006059">
    <property type="entry name" value="SBP"/>
</dbReference>
<dbReference type="InterPro" id="IPR050490">
    <property type="entry name" value="Bact_solute-bd_prot1"/>
</dbReference>
<evidence type="ECO:0000256" key="4">
    <source>
        <dbReference type="ARBA" id="ARBA00023139"/>
    </source>
</evidence>
<keyword evidence="5" id="KW-0449">Lipoprotein</keyword>
<accession>A0A3A1U2H4</accession>
<keyword evidence="2 6" id="KW-0732">Signal</keyword>